<dbReference type="PANTHER" id="PTHR10039:SF10">
    <property type="entry name" value="NACHT DOMAIN-CONTAINING PROTEIN"/>
    <property type="match status" value="1"/>
</dbReference>
<feature type="domain" description="Nephrocystin 3-like N-terminal" evidence="2">
    <location>
        <begin position="40"/>
        <end position="105"/>
    </location>
</feature>
<dbReference type="InterPro" id="IPR056884">
    <property type="entry name" value="NPHP3-like_N"/>
</dbReference>
<organism evidence="3 4">
    <name type="scientific">Verticillium longisporum</name>
    <name type="common">Verticillium dahliae var. longisporum</name>
    <dbReference type="NCBI Taxonomy" id="100787"/>
    <lineage>
        <taxon>Eukaryota</taxon>
        <taxon>Fungi</taxon>
        <taxon>Dikarya</taxon>
        <taxon>Ascomycota</taxon>
        <taxon>Pezizomycotina</taxon>
        <taxon>Sordariomycetes</taxon>
        <taxon>Hypocreomycetidae</taxon>
        <taxon>Glomerellales</taxon>
        <taxon>Plectosphaerellaceae</taxon>
        <taxon>Verticillium</taxon>
    </lineage>
</organism>
<name>A0A8I2ZAM0_VERLO</name>
<reference evidence="3" key="1">
    <citation type="journal article" date="2021" name="Mol. Plant Pathol.">
        <title>A 20-kb lineage-specific genomic region tames virulence in pathogenic amphidiploid Verticillium longisporum.</title>
        <authorList>
            <person name="Harting R."/>
            <person name="Starke J."/>
            <person name="Kusch H."/>
            <person name="Poggeler S."/>
            <person name="Maurus I."/>
            <person name="Schluter R."/>
            <person name="Landesfeind M."/>
            <person name="Bulla I."/>
            <person name="Nowrousian M."/>
            <person name="de Jonge R."/>
            <person name="Stahlhut G."/>
            <person name="Hoff K.J."/>
            <person name="Asshauer K.P."/>
            <person name="Thurmer A."/>
            <person name="Stanke M."/>
            <person name="Daniel R."/>
            <person name="Morgenstern B."/>
            <person name="Thomma B.P.H.J."/>
            <person name="Kronstad J.W."/>
            <person name="Braus-Stromeyer S.A."/>
            <person name="Braus G.H."/>
        </authorList>
    </citation>
    <scope>NUCLEOTIDE SEQUENCE</scope>
    <source>
        <strain evidence="3">Vl32</strain>
    </source>
</reference>
<keyword evidence="1" id="KW-0677">Repeat</keyword>
<dbReference type="Proteomes" id="UP000689129">
    <property type="component" value="Unassembled WGS sequence"/>
</dbReference>
<accession>A0A8I2ZAM0</accession>
<dbReference type="OrthoDB" id="4845660at2759"/>
<protein>
    <recommendedName>
        <fullName evidence="2">Nephrocystin 3-like N-terminal domain-containing protein</fullName>
    </recommendedName>
</protein>
<comment type="caution">
    <text evidence="3">The sequence shown here is derived from an EMBL/GenBank/DDBJ whole genome shotgun (WGS) entry which is preliminary data.</text>
</comment>
<proteinExistence type="predicted"/>
<dbReference type="PANTHER" id="PTHR10039">
    <property type="entry name" value="AMELOGENIN"/>
    <property type="match status" value="1"/>
</dbReference>
<sequence>MQLEQSMHRSREERQQLLVYLSSHDYKTPFQIACKKHQYNTAEWIFTTPEFERWHDGTGPSLLWCSGKRKTILCANVINHVLVKKGSKDRVTYFFLHVDKDLRDRFPRMGRVSMTSDCVASDIRLYIDAVVDERVRDGELAVGDPLLLETIKETLSEHADGMFLWVKFLISDVCNADCDDDIRESLRNLPKDLEAAFTRALSRIPGDSLQFDSMRQL</sequence>
<dbReference type="EMBL" id="JAEMWZ010000425">
    <property type="protein sequence ID" value="KAG7118822.1"/>
    <property type="molecule type" value="Genomic_DNA"/>
</dbReference>
<evidence type="ECO:0000313" key="3">
    <source>
        <dbReference type="EMBL" id="KAG7118822.1"/>
    </source>
</evidence>
<evidence type="ECO:0000313" key="4">
    <source>
        <dbReference type="Proteomes" id="UP000689129"/>
    </source>
</evidence>
<dbReference type="AlphaFoldDB" id="A0A8I2ZAM0"/>
<gene>
    <name evidence="3" type="ORF">HYQ45_015502</name>
</gene>
<evidence type="ECO:0000256" key="1">
    <source>
        <dbReference type="ARBA" id="ARBA00022737"/>
    </source>
</evidence>
<evidence type="ECO:0000259" key="2">
    <source>
        <dbReference type="Pfam" id="PF24883"/>
    </source>
</evidence>
<dbReference type="Pfam" id="PF24883">
    <property type="entry name" value="NPHP3_N"/>
    <property type="match status" value="1"/>
</dbReference>